<dbReference type="GO" id="GO:0009228">
    <property type="term" value="P:thiamine biosynthetic process"/>
    <property type="evidence" value="ECO:0007669"/>
    <property type="project" value="InterPro"/>
</dbReference>
<dbReference type="InterPro" id="IPR027939">
    <property type="entry name" value="NMT1/THI5"/>
</dbReference>
<proteinExistence type="predicted"/>
<feature type="domain" description="SsuA/THI5-like" evidence="2">
    <location>
        <begin position="42"/>
        <end position="256"/>
    </location>
</feature>
<name>A0A917EKR1_9RHOB</name>
<keyword evidence="4" id="KW-1185">Reference proteome</keyword>
<reference evidence="3" key="2">
    <citation type="submission" date="2020-09" db="EMBL/GenBank/DDBJ databases">
        <authorList>
            <person name="Sun Q."/>
            <person name="Zhou Y."/>
        </authorList>
    </citation>
    <scope>NUCLEOTIDE SEQUENCE</scope>
    <source>
        <strain evidence="3">CGMCC 1.16012</strain>
    </source>
</reference>
<organism evidence="3 4">
    <name type="scientific">Actibacterium pelagium</name>
    <dbReference type="NCBI Taxonomy" id="2029103"/>
    <lineage>
        <taxon>Bacteria</taxon>
        <taxon>Pseudomonadati</taxon>
        <taxon>Pseudomonadota</taxon>
        <taxon>Alphaproteobacteria</taxon>
        <taxon>Rhodobacterales</taxon>
        <taxon>Roseobacteraceae</taxon>
        <taxon>Actibacterium</taxon>
    </lineage>
</organism>
<dbReference type="Pfam" id="PF09084">
    <property type="entry name" value="NMT1"/>
    <property type="match status" value="1"/>
</dbReference>
<keyword evidence="1" id="KW-0732">Signal</keyword>
<dbReference type="Gene3D" id="3.40.190.10">
    <property type="entry name" value="Periplasmic binding protein-like II"/>
    <property type="match status" value="2"/>
</dbReference>
<feature type="signal peptide" evidence="1">
    <location>
        <begin position="1"/>
        <end position="25"/>
    </location>
</feature>
<reference evidence="3" key="1">
    <citation type="journal article" date="2014" name="Int. J. Syst. Evol. Microbiol.">
        <title>Complete genome sequence of Corynebacterium casei LMG S-19264T (=DSM 44701T), isolated from a smear-ripened cheese.</title>
        <authorList>
            <consortium name="US DOE Joint Genome Institute (JGI-PGF)"/>
            <person name="Walter F."/>
            <person name="Albersmeier A."/>
            <person name="Kalinowski J."/>
            <person name="Ruckert C."/>
        </authorList>
    </citation>
    <scope>NUCLEOTIDE SEQUENCE</scope>
    <source>
        <strain evidence="3">CGMCC 1.16012</strain>
    </source>
</reference>
<comment type="caution">
    <text evidence="3">The sequence shown here is derived from an EMBL/GenBank/DDBJ whole genome shotgun (WGS) entry which is preliminary data.</text>
</comment>
<evidence type="ECO:0000313" key="4">
    <source>
        <dbReference type="Proteomes" id="UP000606730"/>
    </source>
</evidence>
<dbReference type="EMBL" id="BMKN01000002">
    <property type="protein sequence ID" value="GGE56021.1"/>
    <property type="molecule type" value="Genomic_DNA"/>
</dbReference>
<dbReference type="PANTHER" id="PTHR31528:SF15">
    <property type="entry name" value="RIBOFLAVIN-BINDING PROTEIN RIBY"/>
    <property type="match status" value="1"/>
</dbReference>
<evidence type="ECO:0000256" key="1">
    <source>
        <dbReference type="SAM" id="SignalP"/>
    </source>
</evidence>
<dbReference type="Proteomes" id="UP000606730">
    <property type="component" value="Unassembled WGS sequence"/>
</dbReference>
<feature type="chain" id="PRO_5037264676" evidence="1">
    <location>
        <begin position="26"/>
        <end position="339"/>
    </location>
</feature>
<dbReference type="SUPFAM" id="SSF53850">
    <property type="entry name" value="Periplasmic binding protein-like II"/>
    <property type="match status" value="1"/>
</dbReference>
<gene>
    <name evidence="3" type="ORF">GCM10011517_24570</name>
</gene>
<evidence type="ECO:0000313" key="3">
    <source>
        <dbReference type="EMBL" id="GGE56021.1"/>
    </source>
</evidence>
<dbReference type="AlphaFoldDB" id="A0A917EKR1"/>
<accession>A0A917EKR1</accession>
<sequence>MFNRFISAAFAASVAVMGVSAPASAETKVPFALDWKFEGPSAPYFHAVDAGLFGAAGLDVEISEGKGSLDAIPKVATGAFPIGFADINSLMRFLDQNPDAPVKAVMMVYDKPPFAVVGRKSLGIEAPKDLEGKVLGAPPPDGAWAQFPIFAAENGLNVDAITVEPVGFPTREPMLAEGKVAAVTGFSFSSTLNLKRLGVPMDDQSVLLMADYGVALYGNAIIVNTDFASANPEVITGFLGAVAAGWKEAIANPGAAVEALIKRNPAADPDLETERLQMAIDANVLTDYVMANGMGGIDADRMATAIEQTKSVYEFNSEPDASKYFDDSYLPAADARMLK</sequence>
<protein>
    <submittedName>
        <fullName evidence="3">ABC transporter substrate-binding protein</fullName>
    </submittedName>
</protein>
<dbReference type="PANTHER" id="PTHR31528">
    <property type="entry name" value="4-AMINO-5-HYDROXYMETHYL-2-METHYLPYRIMIDINE PHOSPHATE SYNTHASE THI11-RELATED"/>
    <property type="match status" value="1"/>
</dbReference>
<dbReference type="InterPro" id="IPR015168">
    <property type="entry name" value="SsuA/THI5"/>
</dbReference>
<evidence type="ECO:0000259" key="2">
    <source>
        <dbReference type="Pfam" id="PF09084"/>
    </source>
</evidence>